<accession>E3M3R1</accession>
<dbReference type="OMA" id="IYMARYE"/>
<protein>
    <submittedName>
        <fullName evidence="1">Uncharacterized protein</fullName>
    </submittedName>
</protein>
<dbReference type="CTD" id="9821189"/>
<gene>
    <name evidence="1" type="ORF">CRE_08156</name>
</gene>
<sequence>MTSPVVYPEQNRVRFADEVHFSDDEPPMEFNMCGSRNSPKFYEHRITIVRVAFYLGFLEILACLLFIVWTEHQYLLFQMAMQLVLMVVQQYDFFVGFVIVCYVALVEILILMVMVGFEIFKPERSILLVLYRNMTPNYRLALFISSIVMLLWCIFRLLVTRRALYYIYHLRYALNCDGDDEEEGEEDVEVIVEILKEKEGVEL</sequence>
<dbReference type="FunCoup" id="E3M3R1">
    <property type="interactions" value="676"/>
</dbReference>
<proteinExistence type="predicted"/>
<dbReference type="AlphaFoldDB" id="E3M3R1"/>
<dbReference type="EMBL" id="DS268423">
    <property type="protein sequence ID" value="EFO90596.1"/>
    <property type="molecule type" value="Genomic_DNA"/>
</dbReference>
<dbReference type="HOGENOM" id="CLU_1350019_0_0_1"/>
<keyword evidence="2" id="KW-1185">Reference proteome</keyword>
<organism evidence="2">
    <name type="scientific">Caenorhabditis remanei</name>
    <name type="common">Caenorhabditis vulgaris</name>
    <dbReference type="NCBI Taxonomy" id="31234"/>
    <lineage>
        <taxon>Eukaryota</taxon>
        <taxon>Metazoa</taxon>
        <taxon>Ecdysozoa</taxon>
        <taxon>Nematoda</taxon>
        <taxon>Chromadorea</taxon>
        <taxon>Rhabditida</taxon>
        <taxon>Rhabditina</taxon>
        <taxon>Rhabditomorpha</taxon>
        <taxon>Rhabditoidea</taxon>
        <taxon>Rhabditidae</taxon>
        <taxon>Peloderinae</taxon>
        <taxon>Caenorhabditis</taxon>
    </lineage>
</organism>
<dbReference type="GeneID" id="9821189"/>
<evidence type="ECO:0000313" key="2">
    <source>
        <dbReference type="Proteomes" id="UP000008281"/>
    </source>
</evidence>
<name>E3M3R1_CAERE</name>
<reference evidence="1" key="1">
    <citation type="submission" date="2007-07" db="EMBL/GenBank/DDBJ databases">
        <title>PCAP assembly of the Caenorhabditis remanei genome.</title>
        <authorList>
            <consortium name="The Caenorhabditis remanei Sequencing Consortium"/>
            <person name="Wilson R.K."/>
        </authorList>
    </citation>
    <scope>NUCLEOTIDE SEQUENCE [LARGE SCALE GENOMIC DNA]</scope>
    <source>
        <strain evidence="1">PB4641</strain>
    </source>
</reference>
<dbReference type="RefSeq" id="XP_003109231.2">
    <property type="nucleotide sequence ID" value="XM_003109183.2"/>
</dbReference>
<dbReference type="eggNOG" id="ENOG502TK3J">
    <property type="taxonomic scope" value="Eukaryota"/>
</dbReference>
<dbReference type="Proteomes" id="UP000008281">
    <property type="component" value="Unassembled WGS sequence"/>
</dbReference>
<dbReference type="KEGG" id="crq:GCK72_000539"/>
<evidence type="ECO:0000313" key="1">
    <source>
        <dbReference type="EMBL" id="EFO90596.1"/>
    </source>
</evidence>